<keyword evidence="2" id="KW-1185">Reference proteome</keyword>
<name>A0ABQ9YZN7_9CRUS</name>
<accession>A0ABQ9YZN7</accession>
<evidence type="ECO:0000313" key="2">
    <source>
        <dbReference type="Proteomes" id="UP001234178"/>
    </source>
</evidence>
<proteinExistence type="predicted"/>
<protein>
    <submittedName>
        <fullName evidence="1">Uncharacterized protein</fullName>
    </submittedName>
</protein>
<organism evidence="1 2">
    <name type="scientific">Daphnia magna</name>
    <dbReference type="NCBI Taxonomy" id="35525"/>
    <lineage>
        <taxon>Eukaryota</taxon>
        <taxon>Metazoa</taxon>
        <taxon>Ecdysozoa</taxon>
        <taxon>Arthropoda</taxon>
        <taxon>Crustacea</taxon>
        <taxon>Branchiopoda</taxon>
        <taxon>Diplostraca</taxon>
        <taxon>Cladocera</taxon>
        <taxon>Anomopoda</taxon>
        <taxon>Daphniidae</taxon>
        <taxon>Daphnia</taxon>
    </lineage>
</organism>
<dbReference type="Proteomes" id="UP001234178">
    <property type="component" value="Unassembled WGS sequence"/>
</dbReference>
<gene>
    <name evidence="1" type="ORF">OUZ56_011259</name>
</gene>
<sequence>MVPQGMSSKRTALCLSGIWAWSSQIPVRSLSCPVRTYNRSMYETTMYQERWANVVGLPRLKLCQLSVLVLTSAAKFSSVSGPQGSNVFLINCVAKWLNASWLDVLRDTNQPKKMMLRHFKEEFIIKNSVNGVAPLSHWKLRNDAIRVG</sequence>
<comment type="caution">
    <text evidence="1">The sequence shown here is derived from an EMBL/GenBank/DDBJ whole genome shotgun (WGS) entry which is preliminary data.</text>
</comment>
<evidence type="ECO:0000313" key="1">
    <source>
        <dbReference type="EMBL" id="KAK4006104.1"/>
    </source>
</evidence>
<dbReference type="EMBL" id="JAOYFB010000002">
    <property type="protein sequence ID" value="KAK4006104.1"/>
    <property type="molecule type" value="Genomic_DNA"/>
</dbReference>
<reference evidence="1 2" key="1">
    <citation type="journal article" date="2023" name="Nucleic Acids Res.">
        <title>The hologenome of Daphnia magna reveals possible DNA methylation and microbiome-mediated evolution of the host genome.</title>
        <authorList>
            <person name="Chaturvedi A."/>
            <person name="Li X."/>
            <person name="Dhandapani V."/>
            <person name="Marshall H."/>
            <person name="Kissane S."/>
            <person name="Cuenca-Cambronero M."/>
            <person name="Asole G."/>
            <person name="Calvet F."/>
            <person name="Ruiz-Romero M."/>
            <person name="Marangio P."/>
            <person name="Guigo R."/>
            <person name="Rago D."/>
            <person name="Mirbahai L."/>
            <person name="Eastwood N."/>
            <person name="Colbourne J.K."/>
            <person name="Zhou J."/>
            <person name="Mallon E."/>
            <person name="Orsini L."/>
        </authorList>
    </citation>
    <scope>NUCLEOTIDE SEQUENCE [LARGE SCALE GENOMIC DNA]</scope>
    <source>
        <strain evidence="1">LRV0_1</strain>
    </source>
</reference>